<dbReference type="AlphaFoldDB" id="A0A546XI99"/>
<reference evidence="2 3" key="1">
    <citation type="journal article" date="2019" name="Appl. Microbiol. Biotechnol.">
        <title>Differential efficiency of wild type rhizogenic strains for rol gene transformation of plants.</title>
        <authorList>
            <person name="Desmet S."/>
            <person name="De Keyser E."/>
            <person name="Van Vaerenbergh J."/>
            <person name="Baeyen S."/>
            <person name="Van Huylenbroeck J."/>
            <person name="Geelen D."/>
            <person name="Dhooghe E."/>
        </authorList>
    </citation>
    <scope>NUCLEOTIDE SEQUENCE [LARGE SCALE GENOMIC DNA]</scope>
    <source>
        <strain evidence="2 3">GBBC3284</strain>
    </source>
</reference>
<sequence length="546" mass="60413">MSLDAAQAKPAFKEYGLKATKRFLKTAIVIDDEIIAEPPTQLPEEDLAEPPLFANAPNENHIGDASPDVVHQALGNDAEVKIKPLADAFLDKRIVCGVLKPEVADTDSQVIDRAVRAASVADVVIIDWYLRPNQDNLARSILEKILTEDRELNGRLRLVIVYTSADPLADRRKALGEHLKRAKFDAVEDPNDDTLLTIGTCRVRFVRKRSINVGVAVEDLPDFAVEEFAKLSHGLLANFALLGIAALRDATHHILANLDTSLDTAFVGHRMLLGHVTEARGFAMNLFLLQMKSVLSLPKHLGNALGDQELSAWLDEHFSYPEAEAHLEAAGTTKDQLRESVLKGAGRLDGFHKSLFLPISKNDPAKVGDIEKELSQNFARFATFVREPGGFNPLPEGWLPTLTLGSVVKQVGRKTRYFLCVQPACDTVRITESRYFPFIELVAKKAAKSTENLVIRDGEKKVVVYVSTSAGSRLYDKFKPDLSETVRAESEDGRFLFNSSNDHVYWWLGDIDPLKAQRIATDVSGSLARVGIDEYEWLRLGGSAKK</sequence>
<dbReference type="InterPro" id="IPR043834">
    <property type="entry name" value="REC"/>
</dbReference>
<accession>A0A546XI99</accession>
<comment type="caution">
    <text evidence="2">The sequence shown here is derived from an EMBL/GenBank/DDBJ whole genome shotgun (WGS) entry which is preliminary data.</text>
</comment>
<dbReference type="Proteomes" id="UP000315434">
    <property type="component" value="Unassembled WGS sequence"/>
</dbReference>
<dbReference type="OrthoDB" id="5135940at2"/>
<gene>
    <name evidence="2" type="ORF">EXN68_12305</name>
</gene>
<evidence type="ECO:0000259" key="1">
    <source>
        <dbReference type="Pfam" id="PF19192"/>
    </source>
</evidence>
<proteinExistence type="predicted"/>
<dbReference type="Pfam" id="PF19192">
    <property type="entry name" value="Response_reg_2"/>
    <property type="match status" value="1"/>
</dbReference>
<evidence type="ECO:0000313" key="3">
    <source>
        <dbReference type="Proteomes" id="UP000315434"/>
    </source>
</evidence>
<evidence type="ECO:0000313" key="2">
    <source>
        <dbReference type="EMBL" id="TRB00484.1"/>
    </source>
</evidence>
<feature type="domain" description="Response receiver" evidence="1">
    <location>
        <begin position="23"/>
        <end position="208"/>
    </location>
</feature>
<dbReference type="EMBL" id="SGNY01000003">
    <property type="protein sequence ID" value="TRB00484.1"/>
    <property type="molecule type" value="Genomic_DNA"/>
</dbReference>
<name>A0A546XI99_RHIRH</name>
<protein>
    <recommendedName>
        <fullName evidence="1">Response receiver domain-containing protein</fullName>
    </recommendedName>
</protein>
<dbReference type="RefSeq" id="WP_142841040.1">
    <property type="nucleotide sequence ID" value="NZ_SGNY01000003.1"/>
</dbReference>
<organism evidence="2 3">
    <name type="scientific">Rhizobium rhizogenes</name>
    <name type="common">Agrobacterium rhizogenes</name>
    <dbReference type="NCBI Taxonomy" id="359"/>
    <lineage>
        <taxon>Bacteria</taxon>
        <taxon>Pseudomonadati</taxon>
        <taxon>Pseudomonadota</taxon>
        <taxon>Alphaproteobacteria</taxon>
        <taxon>Hyphomicrobiales</taxon>
        <taxon>Rhizobiaceae</taxon>
        <taxon>Rhizobium/Agrobacterium group</taxon>
        <taxon>Rhizobium</taxon>
    </lineage>
</organism>